<dbReference type="SMART" id="SM00850">
    <property type="entry name" value="LytTR"/>
    <property type="match status" value="1"/>
</dbReference>
<evidence type="ECO:0000313" key="5">
    <source>
        <dbReference type="Proteomes" id="UP000297149"/>
    </source>
</evidence>
<dbReference type="InterPro" id="IPR011006">
    <property type="entry name" value="CheY-like_superfamily"/>
</dbReference>
<reference evidence="5" key="1">
    <citation type="submission" date="2019-02" db="EMBL/GenBank/DDBJ databases">
        <title>Isolation and identification of novel species under the genus Muribaculum.</title>
        <authorList>
            <person name="Miyake S."/>
            <person name="Ding Y."/>
            <person name="Low A."/>
            <person name="Soh M."/>
            <person name="Seedorf H."/>
        </authorList>
    </citation>
    <scope>NUCLEOTIDE SEQUENCE [LARGE SCALE GENOMIC DNA]</scope>
    <source>
        <strain evidence="5">H5</strain>
    </source>
</reference>
<dbReference type="RefSeq" id="WP_123615102.1">
    <property type="nucleotide sequence ID" value="NZ_CAXHQF010000043.1"/>
</dbReference>
<feature type="domain" description="HTH LytTR-type" evidence="3">
    <location>
        <begin position="131"/>
        <end position="231"/>
    </location>
</feature>
<dbReference type="SUPFAM" id="SSF52172">
    <property type="entry name" value="CheY-like"/>
    <property type="match status" value="1"/>
</dbReference>
<evidence type="ECO:0000313" key="4">
    <source>
        <dbReference type="EMBL" id="QCD42317.1"/>
    </source>
</evidence>
<dbReference type="AlphaFoldDB" id="A0A4P7W346"/>
<sequence>MNDKIRCIAIDDEPLALNVISKFCERLGGISLEVYSDPEAGLEAIRNGNFDLAFLDIEMEGINGLKIAAELPAHTSFIFTTAFLDYALDGFNLDAIDYLHKPFSFDRFSTAVSKAMRRIGYDRSKKGEATIVVKQEYNNISIPVKEIIYIEAMEGYSKIFRTGGVCTISRVILKNLGAMLPEDRFVRIHRSYIVAVDKIKSFTRQNVLLVSGVTLPVGRQYSQTVASMMMGRPNV</sequence>
<dbReference type="Gene3D" id="2.40.50.1020">
    <property type="entry name" value="LytTr DNA-binding domain"/>
    <property type="match status" value="1"/>
</dbReference>
<dbReference type="EMBL" id="CP039396">
    <property type="protein sequence ID" value="QCD42317.1"/>
    <property type="molecule type" value="Genomic_DNA"/>
</dbReference>
<feature type="modified residue" description="4-aspartylphosphate" evidence="1">
    <location>
        <position position="56"/>
    </location>
</feature>
<keyword evidence="1" id="KW-0597">Phosphoprotein</keyword>
<proteinExistence type="predicted"/>
<dbReference type="PROSITE" id="PS50930">
    <property type="entry name" value="HTH_LYTTR"/>
    <property type="match status" value="1"/>
</dbReference>
<dbReference type="InterPro" id="IPR007492">
    <property type="entry name" value="LytTR_DNA-bd_dom"/>
</dbReference>
<dbReference type="PANTHER" id="PTHR37299:SF1">
    <property type="entry name" value="STAGE 0 SPORULATION PROTEIN A HOMOLOG"/>
    <property type="match status" value="1"/>
</dbReference>
<dbReference type="Proteomes" id="UP000297149">
    <property type="component" value="Chromosome"/>
</dbReference>
<protein>
    <submittedName>
        <fullName evidence="4">Response regulator transcription factor</fullName>
    </submittedName>
</protein>
<feature type="domain" description="Response regulatory" evidence="2">
    <location>
        <begin position="6"/>
        <end position="116"/>
    </location>
</feature>
<dbReference type="Gene3D" id="3.40.50.2300">
    <property type="match status" value="1"/>
</dbReference>
<dbReference type="KEGG" id="ddb:E7747_08505"/>
<dbReference type="InterPro" id="IPR001789">
    <property type="entry name" value="Sig_transdc_resp-reg_receiver"/>
</dbReference>
<dbReference type="GO" id="GO:0003677">
    <property type="term" value="F:DNA binding"/>
    <property type="evidence" value="ECO:0007669"/>
    <property type="project" value="InterPro"/>
</dbReference>
<organism evidence="4 5">
    <name type="scientific">Duncaniella dubosii</name>
    <dbReference type="NCBI Taxonomy" id="2518971"/>
    <lineage>
        <taxon>Bacteria</taxon>
        <taxon>Pseudomonadati</taxon>
        <taxon>Bacteroidota</taxon>
        <taxon>Bacteroidia</taxon>
        <taxon>Bacteroidales</taxon>
        <taxon>Muribaculaceae</taxon>
        <taxon>Duncaniella</taxon>
    </lineage>
</organism>
<dbReference type="InterPro" id="IPR046947">
    <property type="entry name" value="LytR-like"/>
</dbReference>
<gene>
    <name evidence="4" type="ORF">E7747_08505</name>
</gene>
<keyword evidence="5" id="KW-1185">Reference proteome</keyword>
<dbReference type="GO" id="GO:0000156">
    <property type="term" value="F:phosphorelay response regulator activity"/>
    <property type="evidence" value="ECO:0007669"/>
    <property type="project" value="InterPro"/>
</dbReference>
<evidence type="ECO:0000259" key="2">
    <source>
        <dbReference type="PROSITE" id="PS50110"/>
    </source>
</evidence>
<evidence type="ECO:0000256" key="1">
    <source>
        <dbReference type="PROSITE-ProRule" id="PRU00169"/>
    </source>
</evidence>
<dbReference type="PROSITE" id="PS50110">
    <property type="entry name" value="RESPONSE_REGULATORY"/>
    <property type="match status" value="1"/>
</dbReference>
<evidence type="ECO:0000259" key="3">
    <source>
        <dbReference type="PROSITE" id="PS50930"/>
    </source>
</evidence>
<dbReference type="Pfam" id="PF00072">
    <property type="entry name" value="Response_reg"/>
    <property type="match status" value="1"/>
</dbReference>
<dbReference type="SMART" id="SM00448">
    <property type="entry name" value="REC"/>
    <property type="match status" value="1"/>
</dbReference>
<name>A0A4P7W346_9BACT</name>
<dbReference type="Pfam" id="PF04397">
    <property type="entry name" value="LytTR"/>
    <property type="match status" value="1"/>
</dbReference>
<accession>A0A4P7W346</accession>
<dbReference type="PANTHER" id="PTHR37299">
    <property type="entry name" value="TRANSCRIPTIONAL REGULATOR-RELATED"/>
    <property type="match status" value="1"/>
</dbReference>